<evidence type="ECO:0000256" key="1">
    <source>
        <dbReference type="SAM" id="MobiDB-lite"/>
    </source>
</evidence>
<dbReference type="AlphaFoldDB" id="A0A6A5BTI4"/>
<name>A0A6A5BTI4_NAEFO</name>
<feature type="region of interest" description="Disordered" evidence="1">
    <location>
        <begin position="152"/>
        <end position="283"/>
    </location>
</feature>
<feature type="compositionally biased region" description="Polar residues" evidence="1">
    <location>
        <begin position="319"/>
        <end position="336"/>
    </location>
</feature>
<sequence>MKWVPLSINKSEEIEKQANEIAELYRVLFLQLKLEKQQEIHGLLRSQKELSVAPNSVKSSIDKMGVITKLGKALQERIKEIDQLRSTDTPQGMYYQFLIKPTFVPEEFSNKILEIRSSFEQLLENYPIKTISKIDELKNALFSVQQQNPVESCEEITEENNPFSASTKSNATSGRATASEEKKALKQEDPSKQTKQSSEKNKPKKVKPIYSWEKGAQASTSSKKMESSSIELPHQMDQSSFSEQMSKVGKFMEEQLARQVSPKRDSSPRRFGKTKESKYSVHAPLSPTLSRSLRLEIEMNEEEFAKLKIRRNMQERPRSSSPRFQAPNRSRSSSMLSIGDLARSADSFSSSSSSAGKSRYPFLQKGKGRLASDGNPFLKIYSSPQLLYNTSYILSGADISPSAIEGLSEVQKANMNSALQTPGYTVADIEGLYITTACPYSDPKENFFRPSDKSKWVTGKDFITSVGKVEEFTRDKSLPLFINNGLAYESSNPALVQQKLRSSEKTKMMSPKGFVSMFGNSGCDNIDKQYSLGFTSPARGSLHSFSAPLPTNIKGQSRSPVQLRPLSGTSSSAAINLISRNMASPKSSPRLSNKLL</sequence>
<feature type="compositionally biased region" description="Polar residues" evidence="1">
    <location>
        <begin position="159"/>
        <end position="176"/>
    </location>
</feature>
<keyword evidence="3" id="KW-1185">Reference proteome</keyword>
<dbReference type="VEuPathDB" id="AmoebaDB:FDP41_012513"/>
<dbReference type="OrthoDB" id="10258981at2759"/>
<evidence type="ECO:0000313" key="2">
    <source>
        <dbReference type="EMBL" id="KAF0981403.1"/>
    </source>
</evidence>
<dbReference type="Proteomes" id="UP000444721">
    <property type="component" value="Unassembled WGS sequence"/>
</dbReference>
<feature type="region of interest" description="Disordered" evidence="1">
    <location>
        <begin position="546"/>
        <end position="567"/>
    </location>
</feature>
<accession>A0A6A5BTI4</accession>
<feature type="region of interest" description="Disordered" evidence="1">
    <location>
        <begin position="308"/>
        <end position="336"/>
    </location>
</feature>
<dbReference type="OMA" id="MISPRGF"/>
<proteinExistence type="predicted"/>
<protein>
    <submittedName>
        <fullName evidence="2">Uncharacterized protein</fullName>
    </submittedName>
</protein>
<feature type="compositionally biased region" description="Basic and acidic residues" evidence="1">
    <location>
        <begin position="178"/>
        <end position="201"/>
    </location>
</feature>
<dbReference type="GeneID" id="68119728"/>
<evidence type="ECO:0000313" key="3">
    <source>
        <dbReference type="Proteomes" id="UP000444721"/>
    </source>
</evidence>
<reference evidence="2 3" key="1">
    <citation type="journal article" date="2019" name="Sci. Rep.">
        <title>Nanopore sequencing improves the draft genome of the human pathogenic amoeba Naegleria fowleri.</title>
        <authorList>
            <person name="Liechti N."/>
            <person name="Schurch N."/>
            <person name="Bruggmann R."/>
            <person name="Wittwer M."/>
        </authorList>
    </citation>
    <scope>NUCLEOTIDE SEQUENCE [LARGE SCALE GENOMIC DNA]</scope>
    <source>
        <strain evidence="2 3">ATCC 30894</strain>
    </source>
</reference>
<feature type="compositionally biased region" description="Polar residues" evidence="1">
    <location>
        <begin position="236"/>
        <end position="245"/>
    </location>
</feature>
<dbReference type="VEuPathDB" id="AmoebaDB:NF0045880"/>
<gene>
    <name evidence="2" type="ORF">FDP41_012513</name>
</gene>
<organism evidence="2 3">
    <name type="scientific">Naegleria fowleri</name>
    <name type="common">Brain eating amoeba</name>
    <dbReference type="NCBI Taxonomy" id="5763"/>
    <lineage>
        <taxon>Eukaryota</taxon>
        <taxon>Discoba</taxon>
        <taxon>Heterolobosea</taxon>
        <taxon>Tetramitia</taxon>
        <taxon>Eutetramitia</taxon>
        <taxon>Vahlkampfiidae</taxon>
        <taxon>Naegleria</taxon>
    </lineage>
</organism>
<feature type="compositionally biased region" description="Basic and acidic residues" evidence="1">
    <location>
        <begin position="250"/>
        <end position="279"/>
    </location>
</feature>
<dbReference type="VEuPathDB" id="AmoebaDB:NfTy_038810"/>
<dbReference type="EMBL" id="VFQX01000014">
    <property type="protein sequence ID" value="KAF0981403.1"/>
    <property type="molecule type" value="Genomic_DNA"/>
</dbReference>
<comment type="caution">
    <text evidence="2">The sequence shown here is derived from an EMBL/GenBank/DDBJ whole genome shotgun (WGS) entry which is preliminary data.</text>
</comment>
<dbReference type="RefSeq" id="XP_044566116.1">
    <property type="nucleotide sequence ID" value="XM_044703041.1"/>
</dbReference>